<dbReference type="GO" id="GO:0005524">
    <property type="term" value="F:ATP binding"/>
    <property type="evidence" value="ECO:0007669"/>
    <property type="project" value="UniProtKB-UniRule"/>
</dbReference>
<comment type="caution">
    <text evidence="11">Lacks conserved residue(s) required for the propagation of feature annotation.</text>
</comment>
<keyword evidence="16" id="KW-0808">Transferase</keyword>
<dbReference type="InterPro" id="IPR036426">
    <property type="entry name" value="Bulb-type_lectin_dom_sf"/>
</dbReference>
<evidence type="ECO:0000256" key="12">
    <source>
        <dbReference type="PROSITE-ProRule" id="PRU10141"/>
    </source>
</evidence>
<keyword evidence="3" id="KW-0812">Transmembrane</keyword>
<dbReference type="CDD" id="cd01098">
    <property type="entry name" value="PAN_AP_plant"/>
    <property type="match status" value="1"/>
</dbReference>
<keyword evidence="8" id="KW-0325">Glycoprotein</keyword>
<comment type="caution">
    <text evidence="16">The sequence shown here is derived from an EMBL/GenBank/DDBJ whole genome shotgun (WGS) entry which is preliminary data.</text>
</comment>
<dbReference type="EMBL" id="JAUIZM010000002">
    <property type="protein sequence ID" value="KAK1396844.1"/>
    <property type="molecule type" value="Genomic_DNA"/>
</dbReference>
<feature type="domain" description="Bulb-type lectin" evidence="14">
    <location>
        <begin position="28"/>
        <end position="145"/>
    </location>
</feature>
<dbReference type="PANTHER" id="PTHR47974:SF4">
    <property type="entry name" value="RECEPTOR-LIKE SERINE_THREONINE-PROTEIN KINASE"/>
    <property type="match status" value="1"/>
</dbReference>
<dbReference type="SUPFAM" id="SSF51110">
    <property type="entry name" value="alpha-D-mannose-specific plant lectins"/>
    <property type="match status" value="1"/>
</dbReference>
<evidence type="ECO:0000313" key="16">
    <source>
        <dbReference type="EMBL" id="KAK1396844.1"/>
    </source>
</evidence>
<dbReference type="EC" id="2.7.11.1" evidence="2"/>
<comment type="catalytic activity">
    <reaction evidence="9">
        <text>L-threonyl-[protein] + ATP = O-phospho-L-threonyl-[protein] + ADP + H(+)</text>
        <dbReference type="Rhea" id="RHEA:46608"/>
        <dbReference type="Rhea" id="RHEA-COMP:11060"/>
        <dbReference type="Rhea" id="RHEA-COMP:11605"/>
        <dbReference type="ChEBI" id="CHEBI:15378"/>
        <dbReference type="ChEBI" id="CHEBI:30013"/>
        <dbReference type="ChEBI" id="CHEBI:30616"/>
        <dbReference type="ChEBI" id="CHEBI:61977"/>
        <dbReference type="ChEBI" id="CHEBI:456216"/>
        <dbReference type="EC" id="2.7.11.1"/>
    </reaction>
</comment>
<accession>A0AAD8N4Z7</accession>
<reference evidence="16" key="1">
    <citation type="submission" date="2023-02" db="EMBL/GenBank/DDBJ databases">
        <title>Genome of toxic invasive species Heracleum sosnowskyi carries increased number of genes despite the absence of recent whole-genome duplications.</title>
        <authorList>
            <person name="Schelkunov M."/>
            <person name="Shtratnikova V."/>
            <person name="Makarenko M."/>
            <person name="Klepikova A."/>
            <person name="Omelchenko D."/>
            <person name="Novikova G."/>
            <person name="Obukhova E."/>
            <person name="Bogdanov V."/>
            <person name="Penin A."/>
            <person name="Logacheva M."/>
        </authorList>
    </citation>
    <scope>NUCLEOTIDE SEQUENCE</scope>
    <source>
        <strain evidence="16">Hsosn_3</strain>
        <tissue evidence="16">Leaf</tissue>
    </source>
</reference>
<reference evidence="16" key="2">
    <citation type="submission" date="2023-05" db="EMBL/GenBank/DDBJ databases">
        <authorList>
            <person name="Schelkunov M.I."/>
        </authorList>
    </citation>
    <scope>NUCLEOTIDE SEQUENCE</scope>
    <source>
        <strain evidence="16">Hsosn_3</strain>
        <tissue evidence="16">Leaf</tissue>
    </source>
</reference>
<evidence type="ECO:0000256" key="2">
    <source>
        <dbReference type="ARBA" id="ARBA00012513"/>
    </source>
</evidence>
<evidence type="ECO:0000256" key="6">
    <source>
        <dbReference type="ARBA" id="ARBA00023136"/>
    </source>
</evidence>
<dbReference type="InterPro" id="IPR017441">
    <property type="entry name" value="Protein_kinase_ATP_BS"/>
</dbReference>
<dbReference type="Pfam" id="PF01453">
    <property type="entry name" value="B_lectin"/>
    <property type="match status" value="1"/>
</dbReference>
<evidence type="ECO:0000256" key="5">
    <source>
        <dbReference type="ARBA" id="ARBA00022989"/>
    </source>
</evidence>
<dbReference type="Gene3D" id="2.90.10.10">
    <property type="entry name" value="Bulb-type lectin domain"/>
    <property type="match status" value="1"/>
</dbReference>
<dbReference type="CDD" id="cd00053">
    <property type="entry name" value="EGF"/>
    <property type="match status" value="1"/>
</dbReference>
<dbReference type="GO" id="GO:0016020">
    <property type="term" value="C:membrane"/>
    <property type="evidence" value="ECO:0007669"/>
    <property type="project" value="UniProtKB-SubCell"/>
</dbReference>
<gene>
    <name evidence="16" type="ORF">POM88_006707</name>
</gene>
<dbReference type="PROSITE" id="PS50948">
    <property type="entry name" value="PAN"/>
    <property type="match status" value="1"/>
</dbReference>
<dbReference type="PANTHER" id="PTHR47974">
    <property type="entry name" value="OS07G0415500 PROTEIN"/>
    <property type="match status" value="1"/>
</dbReference>
<evidence type="ECO:0000256" key="7">
    <source>
        <dbReference type="ARBA" id="ARBA00023157"/>
    </source>
</evidence>
<keyword evidence="6" id="KW-0472">Membrane</keyword>
<evidence type="ECO:0000256" key="10">
    <source>
        <dbReference type="ARBA" id="ARBA00048679"/>
    </source>
</evidence>
<keyword evidence="12" id="KW-0067">ATP-binding</keyword>
<feature type="domain" description="Apple" evidence="15">
    <location>
        <begin position="329"/>
        <end position="412"/>
    </location>
</feature>
<sequence length="641" mass="72214">MLKWPDLEIACRLEHNQLERMKDTIEWLDCLHVTKKGCRLAHLVDSSKVGCHAERTNAYYFAIWFTNSKPTTFVWMANRNKPVNGRGSKLSLRRNGIIVLTDVDGTTVWQSNTTSSTDATRAELLDSGNLVLKDSSDTILWQTFDIPTDTLLPFQKLTKGKRLVSSRNLGYASGYYSLYFDSDNVLRMVFDGPDISSLYWPSPDPLSNIFQQGRTNLNSTRIAMFDDEGSFDSSDFLRFSASDFGFGVLRRLTIDYDGNLRLYSLNNVTGLWSVSWEAIRRKCDVRGLCGRNAICVYTPEARCACPPGYEINDPSDWTGGCKTRFNITCNASKSEQVKFVGLPQTDFYGYDLQVVLTPISFNACRDLCLKACNCSGFSYRLTGEGFCFTKGILYNGIQIRSFPATLYLKVPVRLQIPDYPTLVFNSSFTCESPKANVLLGTTSMYDITEKKATTNFKVELGRGGSGAVYMGILADERVVAVKRLGAIFQGDEEFLAELNFGLAKLSQRGAPNSEFSRIRGTKGYMAPEWALNLPITAKVDVYSYGVVILEMVKGIRLSNWVVDYDEVREVELTKFVRIMKSRILDVEESWVEDTVDPRLQGKFNKNQAATLIKIGLACVEEDRNRRPTMESVVQTLLKFED</sequence>
<dbReference type="PROSITE" id="PS50927">
    <property type="entry name" value="BULB_LECTIN"/>
    <property type="match status" value="1"/>
</dbReference>
<dbReference type="InterPro" id="IPR003609">
    <property type="entry name" value="Pan_app"/>
</dbReference>
<keyword evidence="7" id="KW-1015">Disulfide bond</keyword>
<dbReference type="Gene3D" id="1.10.510.10">
    <property type="entry name" value="Transferase(Phosphotransferase) domain 1"/>
    <property type="match status" value="1"/>
</dbReference>
<dbReference type="InterPro" id="IPR011009">
    <property type="entry name" value="Kinase-like_dom_sf"/>
</dbReference>
<comment type="subcellular location">
    <subcellularLocation>
        <location evidence="1">Membrane</location>
        <topology evidence="1">Single-pass membrane protein</topology>
    </subcellularLocation>
</comment>
<dbReference type="Pfam" id="PF00069">
    <property type="entry name" value="Pkinase"/>
    <property type="match status" value="1"/>
</dbReference>
<evidence type="ECO:0000256" key="8">
    <source>
        <dbReference type="ARBA" id="ARBA00023180"/>
    </source>
</evidence>
<dbReference type="PROSITE" id="PS00107">
    <property type="entry name" value="PROTEIN_KINASE_ATP"/>
    <property type="match status" value="1"/>
</dbReference>
<evidence type="ECO:0000313" key="17">
    <source>
        <dbReference type="Proteomes" id="UP001237642"/>
    </source>
</evidence>
<keyword evidence="11" id="KW-0245">EGF-like domain</keyword>
<organism evidence="16 17">
    <name type="scientific">Heracleum sosnowskyi</name>
    <dbReference type="NCBI Taxonomy" id="360622"/>
    <lineage>
        <taxon>Eukaryota</taxon>
        <taxon>Viridiplantae</taxon>
        <taxon>Streptophyta</taxon>
        <taxon>Embryophyta</taxon>
        <taxon>Tracheophyta</taxon>
        <taxon>Spermatophyta</taxon>
        <taxon>Magnoliopsida</taxon>
        <taxon>eudicotyledons</taxon>
        <taxon>Gunneridae</taxon>
        <taxon>Pentapetalae</taxon>
        <taxon>asterids</taxon>
        <taxon>campanulids</taxon>
        <taxon>Apiales</taxon>
        <taxon>Apiaceae</taxon>
        <taxon>Apioideae</taxon>
        <taxon>apioid superclade</taxon>
        <taxon>Tordylieae</taxon>
        <taxon>Tordyliinae</taxon>
        <taxon>Heracleum</taxon>
    </lineage>
</organism>
<dbReference type="Pfam" id="PF00954">
    <property type="entry name" value="S_locus_glycop"/>
    <property type="match status" value="1"/>
</dbReference>
<dbReference type="SMART" id="SM00220">
    <property type="entry name" value="S_TKc"/>
    <property type="match status" value="1"/>
</dbReference>
<evidence type="ECO:0000256" key="11">
    <source>
        <dbReference type="PROSITE-ProRule" id="PRU00076"/>
    </source>
</evidence>
<dbReference type="InterPro" id="IPR000719">
    <property type="entry name" value="Prot_kinase_dom"/>
</dbReference>
<evidence type="ECO:0000256" key="9">
    <source>
        <dbReference type="ARBA" id="ARBA00047899"/>
    </source>
</evidence>
<feature type="domain" description="EGF-like" evidence="13">
    <location>
        <begin position="279"/>
        <end position="315"/>
    </location>
</feature>
<dbReference type="Proteomes" id="UP001237642">
    <property type="component" value="Unassembled WGS sequence"/>
</dbReference>
<dbReference type="GO" id="GO:0004674">
    <property type="term" value="F:protein serine/threonine kinase activity"/>
    <property type="evidence" value="ECO:0007669"/>
    <property type="project" value="UniProtKB-KW"/>
</dbReference>
<keyword evidence="16" id="KW-0418">Kinase</keyword>
<evidence type="ECO:0000259" key="14">
    <source>
        <dbReference type="PROSITE" id="PS50927"/>
    </source>
</evidence>
<keyword evidence="12" id="KW-0547">Nucleotide-binding</keyword>
<keyword evidence="5" id="KW-1133">Transmembrane helix</keyword>
<evidence type="ECO:0000256" key="4">
    <source>
        <dbReference type="ARBA" id="ARBA00022729"/>
    </source>
</evidence>
<dbReference type="Gene3D" id="3.30.200.20">
    <property type="entry name" value="Phosphorylase Kinase, domain 1"/>
    <property type="match status" value="1"/>
</dbReference>
<evidence type="ECO:0000256" key="1">
    <source>
        <dbReference type="ARBA" id="ARBA00004167"/>
    </source>
</evidence>
<dbReference type="InterPro" id="IPR000742">
    <property type="entry name" value="EGF"/>
</dbReference>
<evidence type="ECO:0000256" key="3">
    <source>
        <dbReference type="ARBA" id="ARBA00022692"/>
    </source>
</evidence>
<keyword evidence="16" id="KW-0723">Serine/threonine-protein kinase</keyword>
<dbReference type="InterPro" id="IPR001480">
    <property type="entry name" value="Bulb-type_lectin_dom"/>
</dbReference>
<dbReference type="CDD" id="cd00028">
    <property type="entry name" value="B_lectin"/>
    <property type="match status" value="1"/>
</dbReference>
<name>A0AAD8N4Z7_9APIA</name>
<evidence type="ECO:0000259" key="13">
    <source>
        <dbReference type="PROSITE" id="PS50026"/>
    </source>
</evidence>
<evidence type="ECO:0000259" key="15">
    <source>
        <dbReference type="PROSITE" id="PS50948"/>
    </source>
</evidence>
<dbReference type="InterPro" id="IPR000858">
    <property type="entry name" value="S_locus_glycoprot_dom"/>
</dbReference>
<proteinExistence type="predicted"/>
<comment type="catalytic activity">
    <reaction evidence="10">
        <text>L-seryl-[protein] + ATP = O-phospho-L-seryl-[protein] + ADP + H(+)</text>
        <dbReference type="Rhea" id="RHEA:17989"/>
        <dbReference type="Rhea" id="RHEA-COMP:9863"/>
        <dbReference type="Rhea" id="RHEA-COMP:11604"/>
        <dbReference type="ChEBI" id="CHEBI:15378"/>
        <dbReference type="ChEBI" id="CHEBI:29999"/>
        <dbReference type="ChEBI" id="CHEBI:30616"/>
        <dbReference type="ChEBI" id="CHEBI:83421"/>
        <dbReference type="ChEBI" id="CHEBI:456216"/>
        <dbReference type="EC" id="2.7.11.1"/>
    </reaction>
</comment>
<dbReference type="GO" id="GO:0048544">
    <property type="term" value="P:recognition of pollen"/>
    <property type="evidence" value="ECO:0007669"/>
    <property type="project" value="InterPro"/>
</dbReference>
<feature type="binding site" evidence="12">
    <location>
        <position position="482"/>
    </location>
    <ligand>
        <name>ATP</name>
        <dbReference type="ChEBI" id="CHEBI:30616"/>
    </ligand>
</feature>
<dbReference type="SMART" id="SM00108">
    <property type="entry name" value="B_lectin"/>
    <property type="match status" value="1"/>
</dbReference>
<keyword evidence="4" id="KW-0732">Signal</keyword>
<dbReference type="AlphaFoldDB" id="A0AAD8N4Z7"/>
<protein>
    <recommendedName>
        <fullName evidence="2">non-specific serine/threonine protein kinase</fullName>
        <ecNumber evidence="2">2.7.11.1</ecNumber>
    </recommendedName>
</protein>
<keyword evidence="17" id="KW-1185">Reference proteome</keyword>
<dbReference type="PROSITE" id="PS50026">
    <property type="entry name" value="EGF_3"/>
    <property type="match status" value="1"/>
</dbReference>
<dbReference type="SUPFAM" id="SSF56112">
    <property type="entry name" value="Protein kinase-like (PK-like)"/>
    <property type="match status" value="1"/>
</dbReference>